<gene>
    <name evidence="1" type="ORF">BO78DRAFT_308806</name>
</gene>
<evidence type="ECO:0000313" key="1">
    <source>
        <dbReference type="EMBL" id="PYI09164.1"/>
    </source>
</evidence>
<name>A0A319EWZ8_ASPSB</name>
<dbReference type="OrthoDB" id="4499271at2759"/>
<dbReference type="Proteomes" id="UP000248423">
    <property type="component" value="Unassembled WGS sequence"/>
</dbReference>
<accession>A0A319EWZ8</accession>
<sequence length="290" mass="34158">MDSVNLNNEHEAYEDPRSLYEIQAEVNAVLRNARIPCLVSGNMMKEILGYTTYVWHMDIILEDEDMGRAVKALREAGYNNHPKHVGCWYRNRFTDDFRRVPCNPAHVFHFQQRIWERRTRRFHLDLRLYRKSEYFWALPEIPLAGASENNRHYIWTDDPRLPRHHPEDRQSLGAFPYQMPPVMIPSPARVIEAVIRLKARDRKRPCRGRVWDLTLAHFMNVGTKEITPGGPSPIYGPLYDPDAFECIFREWWISELQADCIRSIDLPLQLEQRLECNELPEPHTAPADLT</sequence>
<dbReference type="EMBL" id="KZ826329">
    <property type="protein sequence ID" value="PYI09164.1"/>
    <property type="molecule type" value="Genomic_DNA"/>
</dbReference>
<reference evidence="1 2" key="1">
    <citation type="submission" date="2018-02" db="EMBL/GenBank/DDBJ databases">
        <title>The genomes of Aspergillus section Nigri reveals drivers in fungal speciation.</title>
        <authorList>
            <consortium name="DOE Joint Genome Institute"/>
            <person name="Vesth T.C."/>
            <person name="Nybo J."/>
            <person name="Theobald S."/>
            <person name="Brandl J."/>
            <person name="Frisvad J.C."/>
            <person name="Nielsen K.F."/>
            <person name="Lyhne E.K."/>
            <person name="Kogle M.E."/>
            <person name="Kuo A."/>
            <person name="Riley R."/>
            <person name="Clum A."/>
            <person name="Nolan M."/>
            <person name="Lipzen A."/>
            <person name="Salamov A."/>
            <person name="Henrissat B."/>
            <person name="Wiebenga A."/>
            <person name="De vries R.P."/>
            <person name="Grigoriev I.V."/>
            <person name="Mortensen U.H."/>
            <person name="Andersen M.R."/>
            <person name="Baker S.E."/>
        </authorList>
    </citation>
    <scope>NUCLEOTIDE SEQUENCE [LARGE SCALE GENOMIC DNA]</scope>
    <source>
        <strain evidence="1 2">CBS 121057</strain>
    </source>
</reference>
<dbReference type="AlphaFoldDB" id="A0A319EWZ8"/>
<proteinExistence type="predicted"/>
<protein>
    <submittedName>
        <fullName evidence="1">Uncharacterized protein</fullName>
    </submittedName>
</protein>
<evidence type="ECO:0000313" key="2">
    <source>
        <dbReference type="Proteomes" id="UP000248423"/>
    </source>
</evidence>
<dbReference type="VEuPathDB" id="FungiDB:BO78DRAFT_308806"/>
<organism evidence="1 2">
    <name type="scientific">Aspergillus sclerotiicarbonarius (strain CBS 121057 / IBT 28362)</name>
    <dbReference type="NCBI Taxonomy" id="1448318"/>
    <lineage>
        <taxon>Eukaryota</taxon>
        <taxon>Fungi</taxon>
        <taxon>Dikarya</taxon>
        <taxon>Ascomycota</taxon>
        <taxon>Pezizomycotina</taxon>
        <taxon>Eurotiomycetes</taxon>
        <taxon>Eurotiomycetidae</taxon>
        <taxon>Eurotiales</taxon>
        <taxon>Aspergillaceae</taxon>
        <taxon>Aspergillus</taxon>
        <taxon>Aspergillus subgen. Circumdati</taxon>
    </lineage>
</organism>
<keyword evidence="2" id="KW-1185">Reference proteome</keyword>